<dbReference type="PANTHER" id="PTHR40465">
    <property type="entry name" value="CHROMOSOME 1, WHOLE GENOME SHOTGUN SEQUENCE"/>
    <property type="match status" value="1"/>
</dbReference>
<dbReference type="PANTHER" id="PTHR40465:SF1">
    <property type="entry name" value="DUF6534 DOMAIN-CONTAINING PROTEIN"/>
    <property type="match status" value="1"/>
</dbReference>
<feature type="transmembrane region" description="Helical" evidence="1">
    <location>
        <begin position="51"/>
        <end position="72"/>
    </location>
</feature>
<dbReference type="AlphaFoldDB" id="A0AAW0C832"/>
<accession>A0AAW0C832</accession>
<keyword evidence="1" id="KW-0812">Transmembrane</keyword>
<feature type="transmembrane region" description="Helical" evidence="1">
    <location>
        <begin position="92"/>
        <end position="110"/>
    </location>
</feature>
<keyword evidence="1" id="KW-0472">Membrane</keyword>
<name>A0AAW0C832_9AGAR</name>
<gene>
    <name evidence="2" type="ORF">VNI00_012169</name>
</gene>
<evidence type="ECO:0000313" key="3">
    <source>
        <dbReference type="Proteomes" id="UP001383192"/>
    </source>
</evidence>
<organism evidence="2 3">
    <name type="scientific">Paramarasmius palmivorus</name>
    <dbReference type="NCBI Taxonomy" id="297713"/>
    <lineage>
        <taxon>Eukaryota</taxon>
        <taxon>Fungi</taxon>
        <taxon>Dikarya</taxon>
        <taxon>Basidiomycota</taxon>
        <taxon>Agaricomycotina</taxon>
        <taxon>Agaricomycetes</taxon>
        <taxon>Agaricomycetidae</taxon>
        <taxon>Agaricales</taxon>
        <taxon>Marasmiineae</taxon>
        <taxon>Marasmiaceae</taxon>
        <taxon>Paramarasmius</taxon>
    </lineage>
</organism>
<sequence>MAFQIPAFDPNSTVGALEVGALAAVFLFGVVTLQVYIYYHQFPEDSWYIKTLVAFVWILELGHSIALCHYLYTVSVTQYGKPLLLLIPPKSVDIAILIGGFLGPIEQGWFIRRLYVFSKNMFLTSISTLLSLTRFTGTCALAGIAFGMGPINEFIEDWRWLILLVLIVGAMTDLLLATTLWYYLMQWRQRSDKK</sequence>
<dbReference type="Proteomes" id="UP001383192">
    <property type="component" value="Unassembled WGS sequence"/>
</dbReference>
<feature type="transmembrane region" description="Helical" evidence="1">
    <location>
        <begin position="20"/>
        <end position="39"/>
    </location>
</feature>
<feature type="transmembrane region" description="Helical" evidence="1">
    <location>
        <begin position="122"/>
        <end position="148"/>
    </location>
</feature>
<reference evidence="2 3" key="1">
    <citation type="submission" date="2024-01" db="EMBL/GenBank/DDBJ databases">
        <title>A draft genome for a cacao thread blight-causing isolate of Paramarasmius palmivorus.</title>
        <authorList>
            <person name="Baruah I.K."/>
            <person name="Bukari Y."/>
            <person name="Amoako-Attah I."/>
            <person name="Meinhardt L.W."/>
            <person name="Bailey B.A."/>
            <person name="Cohen S.P."/>
        </authorList>
    </citation>
    <scope>NUCLEOTIDE SEQUENCE [LARGE SCALE GENOMIC DNA]</scope>
    <source>
        <strain evidence="2 3">GH-12</strain>
    </source>
</reference>
<comment type="caution">
    <text evidence="2">The sequence shown here is derived from an EMBL/GenBank/DDBJ whole genome shotgun (WGS) entry which is preliminary data.</text>
</comment>
<protein>
    <submittedName>
        <fullName evidence="2">Uncharacterized protein</fullName>
    </submittedName>
</protein>
<feature type="transmembrane region" description="Helical" evidence="1">
    <location>
        <begin position="160"/>
        <end position="184"/>
    </location>
</feature>
<evidence type="ECO:0000313" key="2">
    <source>
        <dbReference type="EMBL" id="KAK7034762.1"/>
    </source>
</evidence>
<keyword evidence="1" id="KW-1133">Transmembrane helix</keyword>
<evidence type="ECO:0000256" key="1">
    <source>
        <dbReference type="SAM" id="Phobius"/>
    </source>
</evidence>
<keyword evidence="3" id="KW-1185">Reference proteome</keyword>
<proteinExistence type="predicted"/>
<dbReference type="EMBL" id="JAYKXP010000055">
    <property type="protein sequence ID" value="KAK7034762.1"/>
    <property type="molecule type" value="Genomic_DNA"/>
</dbReference>